<protein>
    <recommendedName>
        <fullName evidence="5">ETS domain-containing protein</fullName>
    </recommendedName>
</protein>
<dbReference type="PANTHER" id="PTHR11849">
    <property type="entry name" value="ETS"/>
    <property type="match status" value="1"/>
</dbReference>
<dbReference type="SUPFAM" id="SSF46785">
    <property type="entry name" value="Winged helix' DNA-binding domain"/>
    <property type="match status" value="1"/>
</dbReference>
<dbReference type="InterPro" id="IPR046328">
    <property type="entry name" value="ETS_fam"/>
</dbReference>
<reference evidence="6" key="1">
    <citation type="submission" date="2021-02" db="EMBL/GenBank/DDBJ databases">
        <authorList>
            <person name="Nowell W R."/>
        </authorList>
    </citation>
    <scope>NUCLEOTIDE SEQUENCE</scope>
</reference>
<evidence type="ECO:0000313" key="7">
    <source>
        <dbReference type="Proteomes" id="UP000663855"/>
    </source>
</evidence>
<feature type="region of interest" description="Disordered" evidence="4">
    <location>
        <begin position="101"/>
        <end position="138"/>
    </location>
</feature>
<keyword evidence="3" id="KW-0539">Nucleus</keyword>
<sequence>MSGSEFVSQPSCDLSIYLPKELSSQESESYQSVETLMRLFGVDQFQSSHRMDLDLFDPFNNDTEALLLADEELPSDVKNFTSIDFSDCFFEESKVVPHLSTGESNLRSNDYRPASPPTKSIHRSQKNNASSPKSFSSSNCVDAKKFLLYDVLTGRLRRPLLHEFIRLLVEYDEYSDVAEYLDRERGIFKLHKPDEVAELWKCVKGRNSDNNMTYDKLARALRYYYGNGIMHPSPGRFTFRFGSKSGFSTSRRTVFLKKT</sequence>
<dbReference type="GO" id="GO:0030154">
    <property type="term" value="P:cell differentiation"/>
    <property type="evidence" value="ECO:0007669"/>
    <property type="project" value="TreeGrafter"/>
</dbReference>
<comment type="subcellular location">
    <subcellularLocation>
        <location evidence="3">Nucleus</location>
    </subcellularLocation>
</comment>
<dbReference type="Pfam" id="PF00178">
    <property type="entry name" value="Ets"/>
    <property type="match status" value="1"/>
</dbReference>
<comment type="caution">
    <text evidence="6">The sequence shown here is derived from an EMBL/GenBank/DDBJ whole genome shotgun (WGS) entry which is preliminary data.</text>
</comment>
<evidence type="ECO:0000259" key="5">
    <source>
        <dbReference type="PROSITE" id="PS50061"/>
    </source>
</evidence>
<proteinExistence type="inferred from homology"/>
<organism evidence="6 7">
    <name type="scientific">Rotaria magnacalcarata</name>
    <dbReference type="NCBI Taxonomy" id="392030"/>
    <lineage>
        <taxon>Eukaryota</taxon>
        <taxon>Metazoa</taxon>
        <taxon>Spiralia</taxon>
        <taxon>Gnathifera</taxon>
        <taxon>Rotifera</taxon>
        <taxon>Eurotatoria</taxon>
        <taxon>Bdelloidea</taxon>
        <taxon>Philodinida</taxon>
        <taxon>Philodinidae</taxon>
        <taxon>Rotaria</taxon>
    </lineage>
</organism>
<keyword evidence="2 3" id="KW-0238">DNA-binding</keyword>
<dbReference type="EMBL" id="CAJNOV010001937">
    <property type="protein sequence ID" value="CAF1084302.1"/>
    <property type="molecule type" value="Genomic_DNA"/>
</dbReference>
<feature type="domain" description="ETS" evidence="5">
    <location>
        <begin position="159"/>
        <end position="242"/>
    </location>
</feature>
<evidence type="ECO:0000313" key="6">
    <source>
        <dbReference type="EMBL" id="CAF1084302.1"/>
    </source>
</evidence>
<name>A0A814MUM8_9BILA</name>
<evidence type="ECO:0000256" key="3">
    <source>
        <dbReference type="RuleBase" id="RU004019"/>
    </source>
</evidence>
<dbReference type="GO" id="GO:0000981">
    <property type="term" value="F:DNA-binding transcription factor activity, RNA polymerase II-specific"/>
    <property type="evidence" value="ECO:0007669"/>
    <property type="project" value="TreeGrafter"/>
</dbReference>
<evidence type="ECO:0000256" key="1">
    <source>
        <dbReference type="ARBA" id="ARBA00005562"/>
    </source>
</evidence>
<gene>
    <name evidence="6" type="ORF">CJN711_LOCUS6355</name>
</gene>
<evidence type="ECO:0000256" key="2">
    <source>
        <dbReference type="ARBA" id="ARBA00023125"/>
    </source>
</evidence>
<dbReference type="InterPro" id="IPR036390">
    <property type="entry name" value="WH_DNA-bd_sf"/>
</dbReference>
<dbReference type="SMART" id="SM00413">
    <property type="entry name" value="ETS"/>
    <property type="match status" value="1"/>
</dbReference>
<dbReference type="GO" id="GO:0005634">
    <property type="term" value="C:nucleus"/>
    <property type="evidence" value="ECO:0007669"/>
    <property type="project" value="UniProtKB-SubCell"/>
</dbReference>
<dbReference type="AlphaFoldDB" id="A0A814MUM8"/>
<dbReference type="Proteomes" id="UP000663855">
    <property type="component" value="Unassembled WGS sequence"/>
</dbReference>
<dbReference type="Gene3D" id="1.10.10.10">
    <property type="entry name" value="Winged helix-like DNA-binding domain superfamily/Winged helix DNA-binding domain"/>
    <property type="match status" value="1"/>
</dbReference>
<comment type="similarity">
    <text evidence="1 3">Belongs to the ETS family.</text>
</comment>
<dbReference type="InterPro" id="IPR036388">
    <property type="entry name" value="WH-like_DNA-bd_sf"/>
</dbReference>
<dbReference type="PROSITE" id="PS50061">
    <property type="entry name" value="ETS_DOMAIN_3"/>
    <property type="match status" value="1"/>
</dbReference>
<dbReference type="PRINTS" id="PR00454">
    <property type="entry name" value="ETSDOMAIN"/>
</dbReference>
<dbReference type="InterPro" id="IPR000418">
    <property type="entry name" value="Ets_dom"/>
</dbReference>
<accession>A0A814MUM8</accession>
<dbReference type="GO" id="GO:0043565">
    <property type="term" value="F:sequence-specific DNA binding"/>
    <property type="evidence" value="ECO:0007669"/>
    <property type="project" value="InterPro"/>
</dbReference>
<evidence type="ECO:0000256" key="4">
    <source>
        <dbReference type="SAM" id="MobiDB-lite"/>
    </source>
</evidence>